<comment type="caution">
    <text evidence="4">The sequence shown here is derived from an EMBL/GenBank/DDBJ whole genome shotgun (WGS) entry which is preliminary data.</text>
</comment>
<evidence type="ECO:0000256" key="2">
    <source>
        <dbReference type="SAM" id="Phobius"/>
    </source>
</evidence>
<dbReference type="GO" id="GO:0016020">
    <property type="term" value="C:membrane"/>
    <property type="evidence" value="ECO:0007669"/>
    <property type="project" value="TreeGrafter"/>
</dbReference>
<feature type="region of interest" description="Disordered" evidence="1">
    <location>
        <begin position="477"/>
        <end position="506"/>
    </location>
</feature>
<feature type="compositionally biased region" description="Low complexity" evidence="1">
    <location>
        <begin position="292"/>
        <end position="302"/>
    </location>
</feature>
<feature type="compositionally biased region" description="Polar residues" evidence="1">
    <location>
        <begin position="496"/>
        <end position="505"/>
    </location>
</feature>
<evidence type="ECO:0000256" key="3">
    <source>
        <dbReference type="SAM" id="SignalP"/>
    </source>
</evidence>
<evidence type="ECO:0000313" key="5">
    <source>
        <dbReference type="Proteomes" id="UP000826195"/>
    </source>
</evidence>
<keyword evidence="3" id="KW-0732">Signal</keyword>
<organism evidence="4 5">
    <name type="scientific">Cotesia glomerata</name>
    <name type="common">Lepidopteran parasitic wasp</name>
    <name type="synonym">Apanteles glomeratus</name>
    <dbReference type="NCBI Taxonomy" id="32391"/>
    <lineage>
        <taxon>Eukaryota</taxon>
        <taxon>Metazoa</taxon>
        <taxon>Ecdysozoa</taxon>
        <taxon>Arthropoda</taxon>
        <taxon>Hexapoda</taxon>
        <taxon>Insecta</taxon>
        <taxon>Pterygota</taxon>
        <taxon>Neoptera</taxon>
        <taxon>Endopterygota</taxon>
        <taxon>Hymenoptera</taxon>
        <taxon>Apocrita</taxon>
        <taxon>Ichneumonoidea</taxon>
        <taxon>Braconidae</taxon>
        <taxon>Microgastrinae</taxon>
        <taxon>Cotesia</taxon>
    </lineage>
</organism>
<feature type="region of interest" description="Disordered" evidence="1">
    <location>
        <begin position="629"/>
        <end position="664"/>
    </location>
</feature>
<dbReference type="PANTHER" id="PTHR15256">
    <property type="entry name" value="INTEGRAL MEMBRANE PROTEIN DGCR2/IDD"/>
    <property type="match status" value="1"/>
</dbReference>
<gene>
    <name evidence="4" type="ORF">KQX54_004754</name>
</gene>
<keyword evidence="2" id="KW-1133">Transmembrane helix</keyword>
<keyword evidence="2" id="KW-0812">Transmembrane</keyword>
<evidence type="ECO:0008006" key="6">
    <source>
        <dbReference type="Google" id="ProtNLM"/>
    </source>
</evidence>
<proteinExistence type="predicted"/>
<protein>
    <recommendedName>
        <fullName evidence="6">VWFC domain-containing protein</fullName>
    </recommendedName>
</protein>
<dbReference type="PANTHER" id="PTHR15256:SF6">
    <property type="entry name" value="INTEGRAL MEMBRANE PROTEIN DGCR2_IDD"/>
    <property type="match status" value="1"/>
</dbReference>
<feature type="region of interest" description="Disordered" evidence="1">
    <location>
        <begin position="268"/>
        <end position="302"/>
    </location>
</feature>
<sequence length="664" mass="72029">MRFKGGNLLGYALFILILHLHDEVEGGGGVCKDLQGQTYDSGFYYIPEPCTLCVCDNGNPKWCKAVICRLSQKSIPKQDCKSFRIGTPCCEFICLDDTLSSVTNDKTDGIEGNNGDSSASYDLGLRLVASCITAILSLSLLFFLIHRLRQRKIRVCIAGRQNRELTEEQRSLGSMGYLERGGLPHGMQMDEMACGGGYSLWKPPGNYFPRGEAPPPYEEAVAAARAEQALLTMNPNALSSLNLPNSYLTTQHHSMSAAIPTANLPATAPPPAAYSATSPSSSVNTRQINSSQPHPCHQQLLPPTEENISAGYYSGGAVTNFSVETNIYENTVPVPVPVSMTNQQRSPEHSSGTHSTHSNHNAHNHNHNHGNHGNEQTHLQSYRESLRHTALPRQGSAFTISATVPNPNTISTHRTIPRTLTTSTNAKLRRDFVSHQQPGVLPLVNASTKNAKSTEHIPRLSMSSLITANASASAGASASASTSTSTGTSISINGNDNNLPLTNSGHIEIRGDNQQRLAVDPQPSSSEIKNNFTTPVRDKAPSLIFSNSAEQDGSFDSVTCTCSTQVLPTLHDDTDDYRSECENCKSATGSRYYLDNEDELVTSPHETMTLHRRPEETAASITPQYYRTSLTLPTSTRQRTRGAGGRGNWFSSMPESSTESSDND</sequence>
<feature type="compositionally biased region" description="Low complexity" evidence="1">
    <location>
        <begin position="273"/>
        <end position="282"/>
    </location>
</feature>
<feature type="compositionally biased region" description="Low complexity" evidence="1">
    <location>
        <begin position="651"/>
        <end position="664"/>
    </location>
</feature>
<feature type="region of interest" description="Disordered" evidence="1">
    <location>
        <begin position="337"/>
        <end position="380"/>
    </location>
</feature>
<keyword evidence="2" id="KW-0472">Membrane</keyword>
<dbReference type="EMBL" id="JAHXZJ010002609">
    <property type="protein sequence ID" value="KAH0539430.1"/>
    <property type="molecule type" value="Genomic_DNA"/>
</dbReference>
<feature type="compositionally biased region" description="Basic residues" evidence="1">
    <location>
        <begin position="360"/>
        <end position="370"/>
    </location>
</feature>
<feature type="chain" id="PRO_5043383947" description="VWFC domain-containing protein" evidence="3">
    <location>
        <begin position="27"/>
        <end position="664"/>
    </location>
</feature>
<feature type="transmembrane region" description="Helical" evidence="2">
    <location>
        <begin position="123"/>
        <end position="145"/>
    </location>
</feature>
<evidence type="ECO:0000313" key="4">
    <source>
        <dbReference type="EMBL" id="KAH0539430.1"/>
    </source>
</evidence>
<accession>A0AAV7HHQ8</accession>
<dbReference type="AlphaFoldDB" id="A0AAV7HHQ8"/>
<dbReference type="InterPro" id="IPR042378">
    <property type="entry name" value="IDD"/>
</dbReference>
<dbReference type="Proteomes" id="UP000826195">
    <property type="component" value="Unassembled WGS sequence"/>
</dbReference>
<feature type="signal peptide" evidence="3">
    <location>
        <begin position="1"/>
        <end position="26"/>
    </location>
</feature>
<keyword evidence="5" id="KW-1185">Reference proteome</keyword>
<feature type="compositionally biased region" description="Low complexity" evidence="1">
    <location>
        <begin position="477"/>
        <end position="495"/>
    </location>
</feature>
<reference evidence="4 5" key="1">
    <citation type="journal article" date="2021" name="J. Hered.">
        <title>A chromosome-level genome assembly of the parasitoid wasp, Cotesia glomerata (Hymenoptera: Braconidae).</title>
        <authorList>
            <person name="Pinto B.J."/>
            <person name="Weis J.J."/>
            <person name="Gamble T."/>
            <person name="Ode P.J."/>
            <person name="Paul R."/>
            <person name="Zaspel J.M."/>
        </authorList>
    </citation>
    <scope>NUCLEOTIDE SEQUENCE [LARGE SCALE GENOMIC DNA]</scope>
    <source>
        <strain evidence="4">CgM1</strain>
    </source>
</reference>
<evidence type="ECO:0000256" key="1">
    <source>
        <dbReference type="SAM" id="MobiDB-lite"/>
    </source>
</evidence>
<name>A0AAV7HHQ8_COTGL</name>
<feature type="compositionally biased region" description="Low complexity" evidence="1">
    <location>
        <begin position="349"/>
        <end position="359"/>
    </location>
</feature>